<dbReference type="PROSITE" id="PS01348">
    <property type="entry name" value="MRAY_2"/>
    <property type="match status" value="1"/>
</dbReference>
<protein>
    <submittedName>
        <fullName evidence="8">MraY family glycosyltransferase</fullName>
        <ecNumber evidence="8">2.7.8.-</ecNumber>
    </submittedName>
</protein>
<evidence type="ECO:0000256" key="1">
    <source>
        <dbReference type="ARBA" id="ARBA00004651"/>
    </source>
</evidence>
<dbReference type="Proteomes" id="UP001335737">
    <property type="component" value="Unassembled WGS sequence"/>
</dbReference>
<dbReference type="EMBL" id="JARZFX010000002">
    <property type="protein sequence ID" value="MEC5423488.1"/>
    <property type="molecule type" value="Genomic_DNA"/>
</dbReference>
<keyword evidence="3 8" id="KW-0808">Transferase</keyword>
<gene>
    <name evidence="8" type="ORF">QGM71_08260</name>
</gene>
<feature type="transmembrane region" description="Helical" evidence="7">
    <location>
        <begin position="160"/>
        <end position="178"/>
    </location>
</feature>
<sequence>MWNISELVIAFLISCTASLLVTPIIIKLALKIKVVDKPDNNRKMHNGTKPSMGGLAIFIGVAAGFIYLQPVHDQLNAIIIGACIMLITGFLDDLFEIRALYKLIGQTAAAIVVVSSGLVIEKLTIPFMGTVYIDNLGIVLTIIWILAASNAINLIDGLDGLAAGVSAIGLASILVMAVMDYRIVVVYLSVILIGSCLGFLYHNFYPAKIFMGDTGALFLGYSIAIVAMLGLFKNVAFFSFIVPIIVIAIPVFDTILAIIRRSMNKQGIATADKKHIHYQLMQMGYSHRASVLIIYAFSTFFGLMAIIFNSATLLTSLVVMVIIILGIQLIAEIAGVTIHNRQPLLDGLRRLVGIKRVGRQD</sequence>
<evidence type="ECO:0000256" key="2">
    <source>
        <dbReference type="ARBA" id="ARBA00022475"/>
    </source>
</evidence>
<keyword evidence="6 7" id="KW-0472">Membrane</keyword>
<evidence type="ECO:0000313" key="8">
    <source>
        <dbReference type="EMBL" id="MEC5423488.1"/>
    </source>
</evidence>
<dbReference type="InterPro" id="IPR000715">
    <property type="entry name" value="Glycosyl_transferase_4"/>
</dbReference>
<organism evidence="8 9">
    <name type="scientific">Virgibacillus tibetensis</name>
    <dbReference type="NCBI Taxonomy" id="3042313"/>
    <lineage>
        <taxon>Bacteria</taxon>
        <taxon>Bacillati</taxon>
        <taxon>Bacillota</taxon>
        <taxon>Bacilli</taxon>
        <taxon>Bacillales</taxon>
        <taxon>Bacillaceae</taxon>
        <taxon>Virgibacillus</taxon>
    </lineage>
</organism>
<dbReference type="EC" id="2.7.8.-" evidence="8"/>
<feature type="transmembrane region" description="Helical" evidence="7">
    <location>
        <begin position="184"/>
        <end position="202"/>
    </location>
</feature>
<dbReference type="GO" id="GO:0016740">
    <property type="term" value="F:transferase activity"/>
    <property type="evidence" value="ECO:0007669"/>
    <property type="project" value="UniProtKB-KW"/>
</dbReference>
<keyword evidence="2" id="KW-1003">Cell membrane</keyword>
<evidence type="ECO:0000256" key="4">
    <source>
        <dbReference type="ARBA" id="ARBA00022692"/>
    </source>
</evidence>
<feature type="transmembrane region" description="Helical" evidence="7">
    <location>
        <begin position="51"/>
        <end position="68"/>
    </location>
</feature>
<feature type="transmembrane region" description="Helical" evidence="7">
    <location>
        <begin position="289"/>
        <end position="308"/>
    </location>
</feature>
<keyword evidence="4 7" id="KW-0812">Transmembrane</keyword>
<feature type="transmembrane region" description="Helical" evidence="7">
    <location>
        <begin position="103"/>
        <end position="120"/>
    </location>
</feature>
<evidence type="ECO:0000256" key="6">
    <source>
        <dbReference type="ARBA" id="ARBA00023136"/>
    </source>
</evidence>
<dbReference type="PANTHER" id="PTHR22926:SF3">
    <property type="entry name" value="UNDECAPRENYL-PHOSPHATE ALPHA-N-ACETYLGLUCOSAMINYL 1-PHOSPHATE TRANSFERASE"/>
    <property type="match status" value="1"/>
</dbReference>
<reference evidence="8 9" key="1">
    <citation type="journal article" date="2024" name="Int. J. Syst. Evol. Microbiol.">
        <title>Virgibacillus tibetensis sp. nov., isolated from salt lake on the Tibetan Plateau of China.</title>
        <authorList>
            <person name="Phurbu D."/>
            <person name="Liu Z.-X."/>
            <person name="Wang R."/>
            <person name="Zheng Y.-Y."/>
            <person name="Liu H.-C."/>
            <person name="Zhou Y.-G."/>
            <person name="Yu Y.-J."/>
            <person name="Li A.-H."/>
        </authorList>
    </citation>
    <scope>NUCLEOTIDE SEQUENCE [LARGE SCALE GENOMIC DNA]</scope>
    <source>
        <strain evidence="8 9">C22-A2</strain>
    </source>
</reference>
<keyword evidence="9" id="KW-1185">Reference proteome</keyword>
<accession>A0ABU6KEB8</accession>
<comment type="subcellular location">
    <subcellularLocation>
        <location evidence="1">Cell membrane</location>
        <topology evidence="1">Multi-pass membrane protein</topology>
    </subcellularLocation>
</comment>
<feature type="transmembrane region" description="Helical" evidence="7">
    <location>
        <begin position="74"/>
        <end position="91"/>
    </location>
</feature>
<evidence type="ECO:0000256" key="7">
    <source>
        <dbReference type="SAM" id="Phobius"/>
    </source>
</evidence>
<dbReference type="InterPro" id="IPR018480">
    <property type="entry name" value="PNAcMuramoyl-5peptid_Trfase_CS"/>
</dbReference>
<comment type="caution">
    <text evidence="8">The sequence shown here is derived from an EMBL/GenBank/DDBJ whole genome shotgun (WGS) entry which is preliminary data.</text>
</comment>
<dbReference type="Pfam" id="PF00953">
    <property type="entry name" value="Glycos_transf_4"/>
    <property type="match status" value="1"/>
</dbReference>
<dbReference type="CDD" id="cd06853">
    <property type="entry name" value="GT_WecA_like"/>
    <property type="match status" value="1"/>
</dbReference>
<feature type="transmembrane region" description="Helical" evidence="7">
    <location>
        <begin position="126"/>
        <end position="148"/>
    </location>
</feature>
<feature type="transmembrane region" description="Helical" evidence="7">
    <location>
        <begin position="238"/>
        <end position="259"/>
    </location>
</feature>
<evidence type="ECO:0000256" key="3">
    <source>
        <dbReference type="ARBA" id="ARBA00022679"/>
    </source>
</evidence>
<proteinExistence type="predicted"/>
<keyword evidence="5 7" id="KW-1133">Transmembrane helix</keyword>
<name>A0ABU6KEB8_9BACI</name>
<evidence type="ECO:0000313" key="9">
    <source>
        <dbReference type="Proteomes" id="UP001335737"/>
    </source>
</evidence>
<feature type="transmembrane region" description="Helical" evidence="7">
    <location>
        <begin position="6"/>
        <end position="30"/>
    </location>
</feature>
<feature type="transmembrane region" description="Helical" evidence="7">
    <location>
        <begin position="214"/>
        <end position="232"/>
    </location>
</feature>
<feature type="transmembrane region" description="Helical" evidence="7">
    <location>
        <begin position="314"/>
        <end position="338"/>
    </location>
</feature>
<dbReference type="PANTHER" id="PTHR22926">
    <property type="entry name" value="PHOSPHO-N-ACETYLMURAMOYL-PENTAPEPTIDE-TRANSFERASE"/>
    <property type="match status" value="1"/>
</dbReference>
<dbReference type="RefSeq" id="WP_327607037.1">
    <property type="nucleotide sequence ID" value="NZ_JARZFX010000002.1"/>
</dbReference>
<evidence type="ECO:0000256" key="5">
    <source>
        <dbReference type="ARBA" id="ARBA00022989"/>
    </source>
</evidence>